<dbReference type="InterPro" id="IPR032179">
    <property type="entry name" value="Cry22Aa_Ig-like"/>
</dbReference>
<dbReference type="InterPro" id="IPR013783">
    <property type="entry name" value="Ig-like_fold"/>
</dbReference>
<protein>
    <submittedName>
        <fullName evidence="3">DUF5011 domain-containing protein</fullName>
    </submittedName>
</protein>
<dbReference type="Proteomes" id="UP000478463">
    <property type="component" value="Chromosome"/>
</dbReference>
<feature type="domain" description="Pesticidal crystal protein Cry22Aa Ig-like" evidence="2">
    <location>
        <begin position="2"/>
        <end position="31"/>
    </location>
</feature>
<dbReference type="GO" id="GO:0005975">
    <property type="term" value="P:carbohydrate metabolic process"/>
    <property type="evidence" value="ECO:0007669"/>
    <property type="project" value="UniProtKB-ARBA"/>
</dbReference>
<feature type="domain" description="Pesticidal crystal protein Cry22Aa Ig-like" evidence="2">
    <location>
        <begin position="47"/>
        <end position="114"/>
    </location>
</feature>
<proteinExistence type="predicted"/>
<dbReference type="Gene3D" id="2.60.40.10">
    <property type="entry name" value="Immunoglobulins"/>
    <property type="match status" value="3"/>
</dbReference>
<evidence type="ECO:0000313" key="4">
    <source>
        <dbReference type="Proteomes" id="UP000478463"/>
    </source>
</evidence>
<reference evidence="3 4" key="1">
    <citation type="submission" date="2020-10" db="EMBL/GenBank/DDBJ databases">
        <title>Eggerthella sp. nov., isolated from human feces.</title>
        <authorList>
            <person name="Yajun G."/>
        </authorList>
    </citation>
    <scope>NUCLEOTIDE SEQUENCE [LARGE SCALE GENOMIC DNA]</scope>
    <source>
        <strain evidence="3 4">HF-1101</strain>
    </source>
</reference>
<feature type="transmembrane region" description="Helical" evidence="1">
    <location>
        <begin position="230"/>
        <end position="252"/>
    </location>
</feature>
<keyword evidence="1" id="KW-0472">Membrane</keyword>
<dbReference type="KEGG" id="egd:GS424_001515"/>
<evidence type="ECO:0000259" key="2">
    <source>
        <dbReference type="Pfam" id="PF16403"/>
    </source>
</evidence>
<organism evidence="3 4">
    <name type="scientific">Eggerthella guodeyinii</name>
    <dbReference type="NCBI Taxonomy" id="2690837"/>
    <lineage>
        <taxon>Bacteria</taxon>
        <taxon>Bacillati</taxon>
        <taxon>Actinomycetota</taxon>
        <taxon>Coriobacteriia</taxon>
        <taxon>Eggerthellales</taxon>
        <taxon>Eggerthellaceae</taxon>
        <taxon>Eggerthella</taxon>
    </lineage>
</organism>
<dbReference type="InterPro" id="IPR035986">
    <property type="entry name" value="PKD_dom_sf"/>
</dbReference>
<evidence type="ECO:0000256" key="1">
    <source>
        <dbReference type="SAM" id="Phobius"/>
    </source>
</evidence>
<accession>A0A7M1ZZQ9</accession>
<feature type="domain" description="Pesticidal crystal protein Cry22Aa Ig-like" evidence="2">
    <location>
        <begin position="130"/>
        <end position="197"/>
    </location>
</feature>
<evidence type="ECO:0000313" key="3">
    <source>
        <dbReference type="EMBL" id="QOS69922.1"/>
    </source>
</evidence>
<dbReference type="Pfam" id="PF16403">
    <property type="entry name" value="Bact_surface_Ig-like"/>
    <property type="match status" value="3"/>
</dbReference>
<dbReference type="AlphaFoldDB" id="A0A7M1ZZQ9"/>
<keyword evidence="1" id="KW-1133">Transmembrane helix</keyword>
<dbReference type="EMBL" id="CP063310">
    <property type="protein sequence ID" value="QOS69922.1"/>
    <property type="molecule type" value="Genomic_DNA"/>
</dbReference>
<keyword evidence="1" id="KW-0812">Transmembrane</keyword>
<gene>
    <name evidence="3" type="ORF">GS424_001515</name>
</gene>
<sequence length="263" mass="27652">MDTSKPGVYEVTYKVTDSKGASSTKTISVTVNPKTEDLNHIPTIAASDKVLTVGDTFNPLEGVSATDEEDGDLTDKVEVLSNTVDTSKPGVYEVTYKVTDSKGASSTKTISVTVNPKTEDLNHIPTIAASDKVLTVGDIFNPLEGVSATDEEDGDLTDKVEVLSNTVDTSKPGVYEVTYKVTDSKGASSVKTIKVTVEARVQELPDNSSNSSSAGSQTPGDKLIKTGDTWVLGAGILSVTAALAGVGVLVAWRRMKNKSGYIK</sequence>
<dbReference type="SUPFAM" id="SSF49299">
    <property type="entry name" value="PKD domain"/>
    <property type="match status" value="2"/>
</dbReference>
<name>A0A7M1ZZQ9_9ACTN</name>